<name>A0ABS6UYZ3_9PSEU</name>
<dbReference type="RefSeq" id="WP_218604485.1">
    <property type="nucleotide sequence ID" value="NZ_JADQDJ010000227.1"/>
</dbReference>
<organism evidence="2 3">
    <name type="scientific">Pseudonocardia abyssalis</name>
    <dbReference type="NCBI Taxonomy" id="2792008"/>
    <lineage>
        <taxon>Bacteria</taxon>
        <taxon>Bacillati</taxon>
        <taxon>Actinomycetota</taxon>
        <taxon>Actinomycetes</taxon>
        <taxon>Pseudonocardiales</taxon>
        <taxon>Pseudonocardiaceae</taxon>
        <taxon>Pseudonocardia</taxon>
    </lineage>
</organism>
<protein>
    <recommendedName>
        <fullName evidence="4">Flagellar biosynthetic protein FliP</fullName>
    </recommendedName>
</protein>
<feature type="transmembrane region" description="Helical" evidence="1">
    <location>
        <begin position="101"/>
        <end position="119"/>
    </location>
</feature>
<evidence type="ECO:0000313" key="3">
    <source>
        <dbReference type="Proteomes" id="UP000694287"/>
    </source>
</evidence>
<keyword evidence="3" id="KW-1185">Reference proteome</keyword>
<dbReference type="Proteomes" id="UP000694287">
    <property type="component" value="Unassembled WGS sequence"/>
</dbReference>
<evidence type="ECO:0000256" key="1">
    <source>
        <dbReference type="SAM" id="Phobius"/>
    </source>
</evidence>
<keyword evidence="1" id="KW-1133">Transmembrane helix</keyword>
<accession>A0ABS6UYZ3</accession>
<comment type="caution">
    <text evidence="2">The sequence shown here is derived from an EMBL/GenBank/DDBJ whole genome shotgun (WGS) entry which is preliminary data.</text>
</comment>
<feature type="transmembrane region" description="Helical" evidence="1">
    <location>
        <begin position="77"/>
        <end position="95"/>
    </location>
</feature>
<feature type="transmembrane region" description="Helical" evidence="1">
    <location>
        <begin position="20"/>
        <end position="38"/>
    </location>
</feature>
<gene>
    <name evidence="2" type="ORF">I4I81_24965</name>
</gene>
<keyword evidence="1" id="KW-0812">Transmembrane</keyword>
<reference evidence="2 3" key="1">
    <citation type="submission" date="2020-11" db="EMBL/GenBank/DDBJ databases">
        <title>Pseudonocardia abyssalis sp. nov. and Pseudonocardia oceani sp. nov., description and phylogenomic analysis of two novel actinomycetes isolated from the deep Southern Ocean.</title>
        <authorList>
            <person name="Parra J."/>
        </authorList>
    </citation>
    <scope>NUCLEOTIDE SEQUENCE [LARGE SCALE GENOMIC DNA]</scope>
    <source>
        <strain evidence="2 3">KRD-168</strain>
    </source>
</reference>
<sequence length="130" mass="14447">MTATVTARTALADRGFWTHYLQMLVAMVLGMVVLGMLWPHVPGIEATVLVMATNMTVGMSAWMLWRRHPRVSVAQMAAAMYVPFLVLLPPLWAGWLTGDGVMLLGHLLMLPAMVAAMLLRPHEYVGHRPR</sequence>
<proteinExistence type="predicted"/>
<feature type="transmembrane region" description="Helical" evidence="1">
    <location>
        <begin position="44"/>
        <end position="65"/>
    </location>
</feature>
<dbReference type="EMBL" id="JADQDK010000001">
    <property type="protein sequence ID" value="MBW0137485.1"/>
    <property type="molecule type" value="Genomic_DNA"/>
</dbReference>
<keyword evidence="1" id="KW-0472">Membrane</keyword>
<evidence type="ECO:0000313" key="2">
    <source>
        <dbReference type="EMBL" id="MBW0137485.1"/>
    </source>
</evidence>
<evidence type="ECO:0008006" key="4">
    <source>
        <dbReference type="Google" id="ProtNLM"/>
    </source>
</evidence>